<dbReference type="RefSeq" id="WP_134382654.1">
    <property type="nucleotide sequence ID" value="NZ_SORX01000011.1"/>
</dbReference>
<comment type="caution">
    <text evidence="1">The sequence shown here is derived from an EMBL/GenBank/DDBJ whole genome shotgun (WGS) entry which is preliminary data.</text>
</comment>
<gene>
    <name evidence="1" type="ORF">E2626_15115</name>
</gene>
<name>A0A4Y8LE13_9BACL</name>
<protein>
    <recommendedName>
        <fullName evidence="3">Spore coat protein CotO</fullName>
    </recommendedName>
</protein>
<proteinExistence type="predicted"/>
<evidence type="ECO:0008006" key="3">
    <source>
        <dbReference type="Google" id="ProtNLM"/>
    </source>
</evidence>
<reference evidence="1 2" key="1">
    <citation type="submission" date="2019-03" db="EMBL/GenBank/DDBJ databases">
        <authorList>
            <person name="Yang Y."/>
        </authorList>
    </citation>
    <scope>NUCLEOTIDE SEQUENCE [LARGE SCALE GENOMIC DNA]</scope>
    <source>
        <strain evidence="1 2">ASL-1</strain>
    </source>
</reference>
<evidence type="ECO:0000313" key="2">
    <source>
        <dbReference type="Proteomes" id="UP000297776"/>
    </source>
</evidence>
<organism evidence="1 2">
    <name type="scientific">Jeotgalibacillus salarius</name>
    <dbReference type="NCBI Taxonomy" id="546023"/>
    <lineage>
        <taxon>Bacteria</taxon>
        <taxon>Bacillati</taxon>
        <taxon>Bacillota</taxon>
        <taxon>Bacilli</taxon>
        <taxon>Bacillales</taxon>
        <taxon>Caryophanaceae</taxon>
        <taxon>Jeotgalibacillus</taxon>
    </lineage>
</organism>
<keyword evidence="2" id="KW-1185">Reference proteome</keyword>
<dbReference type="AlphaFoldDB" id="A0A4Y8LE13"/>
<accession>A0A4Y8LE13</accession>
<dbReference type="EMBL" id="SORX01000011">
    <property type="protein sequence ID" value="TFD99300.1"/>
    <property type="molecule type" value="Genomic_DNA"/>
</dbReference>
<dbReference type="Proteomes" id="UP000297776">
    <property type="component" value="Unassembled WGS sequence"/>
</dbReference>
<sequence>MHKKGRPLLYVNQPEFPEIKPVMQHYFQAPSSQEKTPVKKTKVQPLGYVEEVELEKPLKENETVKEKSFMFKELKPFKKMTLQEKVDYLLSFEGRKAPFQCRFIKDDGSEISGVVTRRDHQKILIRTLKGEEADLNKNDLVDIQIY</sequence>
<dbReference type="OrthoDB" id="2968468at2"/>
<evidence type="ECO:0000313" key="1">
    <source>
        <dbReference type="EMBL" id="TFD99300.1"/>
    </source>
</evidence>